<evidence type="ECO:0008006" key="4">
    <source>
        <dbReference type="Google" id="ProtNLM"/>
    </source>
</evidence>
<evidence type="ECO:0000313" key="3">
    <source>
        <dbReference type="Proteomes" id="UP000553209"/>
    </source>
</evidence>
<gene>
    <name evidence="2" type="ORF">HGB44_00755</name>
</gene>
<reference evidence="2 3" key="1">
    <citation type="submission" date="2020-04" db="EMBL/GenBank/DDBJ databases">
        <title>MicrobeNet Type strains.</title>
        <authorList>
            <person name="Nicholson A.C."/>
        </authorList>
    </citation>
    <scope>NUCLEOTIDE SEQUENCE [LARGE SCALE GENOMIC DNA]</scope>
    <source>
        <strain evidence="2 3">ATCC 23612</strain>
    </source>
</reference>
<evidence type="ECO:0000313" key="2">
    <source>
        <dbReference type="EMBL" id="NKY96212.1"/>
    </source>
</evidence>
<organism evidence="2 3">
    <name type="scientific">Nocardiopsis alborubida</name>
    <dbReference type="NCBI Taxonomy" id="146802"/>
    <lineage>
        <taxon>Bacteria</taxon>
        <taxon>Bacillati</taxon>
        <taxon>Actinomycetota</taxon>
        <taxon>Actinomycetes</taxon>
        <taxon>Streptosporangiales</taxon>
        <taxon>Nocardiopsidaceae</taxon>
        <taxon>Nocardiopsis</taxon>
    </lineage>
</organism>
<keyword evidence="3" id="KW-1185">Reference proteome</keyword>
<feature type="region of interest" description="Disordered" evidence="1">
    <location>
        <begin position="46"/>
        <end position="65"/>
    </location>
</feature>
<dbReference type="AlphaFoldDB" id="A0A7X6M8R4"/>
<dbReference type="EMBL" id="JAAXPG010000001">
    <property type="protein sequence ID" value="NKY96212.1"/>
    <property type="molecule type" value="Genomic_DNA"/>
</dbReference>
<dbReference type="Proteomes" id="UP000553209">
    <property type="component" value="Unassembled WGS sequence"/>
</dbReference>
<comment type="caution">
    <text evidence="2">The sequence shown here is derived from an EMBL/GenBank/DDBJ whole genome shotgun (WGS) entry which is preliminary data.</text>
</comment>
<dbReference type="RefSeq" id="WP_061081615.1">
    <property type="nucleotide sequence ID" value="NZ_JAAXPG010000001.1"/>
</dbReference>
<protein>
    <recommendedName>
        <fullName evidence="4">DivIVA domain-containing protein</fullName>
    </recommendedName>
</protein>
<evidence type="ECO:0000256" key="1">
    <source>
        <dbReference type="SAM" id="MobiDB-lite"/>
    </source>
</evidence>
<accession>A0A7X6M8R4</accession>
<name>A0A7X6M8R4_9ACTN</name>
<sequence length="108" mass="11682">MTSPAPRPFPFPGFDVVLRGFDRHQVDDLVHRASFTLTALTGGPALTDQDGRALDLPSAPAPDPITSAELAEAPLDLVLRGYDRHQVKDVLSRLVELLAEAESHTTRG</sequence>
<proteinExistence type="predicted"/>